<dbReference type="EC" id="2.7.13.3" evidence="2"/>
<keyword evidence="3" id="KW-0597">Phosphoprotein</keyword>
<feature type="domain" description="Histidine kinase" evidence="7">
    <location>
        <begin position="1"/>
        <end position="106"/>
    </location>
</feature>
<evidence type="ECO:0000256" key="5">
    <source>
        <dbReference type="ARBA" id="ARBA00022777"/>
    </source>
</evidence>
<reference evidence="8 9" key="1">
    <citation type="journal article" date="2016" name="Nat. Commun.">
        <title>Thousands of microbial genomes shed light on interconnected biogeochemical processes in an aquifer system.</title>
        <authorList>
            <person name="Anantharaman K."/>
            <person name="Brown C.T."/>
            <person name="Hug L.A."/>
            <person name="Sharon I."/>
            <person name="Castelle C.J."/>
            <person name="Probst A.J."/>
            <person name="Thomas B.C."/>
            <person name="Singh A."/>
            <person name="Wilkins M.J."/>
            <person name="Karaoz U."/>
            <person name="Brodie E.L."/>
            <person name="Williams K.H."/>
            <person name="Hubbard S.S."/>
            <person name="Banfield J.F."/>
        </authorList>
    </citation>
    <scope>NUCLEOTIDE SEQUENCE [LARGE SCALE GENOMIC DNA]</scope>
</reference>
<dbReference type="PANTHER" id="PTHR43711:SF31">
    <property type="entry name" value="HISTIDINE KINASE"/>
    <property type="match status" value="1"/>
</dbReference>
<dbReference type="InterPro" id="IPR004358">
    <property type="entry name" value="Sig_transdc_His_kin-like_C"/>
</dbReference>
<proteinExistence type="predicted"/>
<sequence>MVVENFLDNAIRYVKQSGDIKIKIEDRNGKIYFEIKDNGVGIPNDDQKYIFQKFFRAKNVMKYQTQGSGLGLYIAKNIIEKSNGKIGFKSKENEGSTFWFTLPLIKH</sequence>
<evidence type="ECO:0000313" key="8">
    <source>
        <dbReference type="EMBL" id="OHA76733.1"/>
    </source>
</evidence>
<dbReference type="PROSITE" id="PS50109">
    <property type="entry name" value="HIS_KIN"/>
    <property type="match status" value="1"/>
</dbReference>
<evidence type="ECO:0000256" key="6">
    <source>
        <dbReference type="ARBA" id="ARBA00023012"/>
    </source>
</evidence>
<dbReference type="Gene3D" id="3.30.565.10">
    <property type="entry name" value="Histidine kinase-like ATPase, C-terminal domain"/>
    <property type="match status" value="1"/>
</dbReference>
<comment type="catalytic activity">
    <reaction evidence="1">
        <text>ATP + protein L-histidine = ADP + protein N-phospho-L-histidine.</text>
        <dbReference type="EC" id="2.7.13.3"/>
    </reaction>
</comment>
<evidence type="ECO:0000259" key="7">
    <source>
        <dbReference type="PROSITE" id="PS50109"/>
    </source>
</evidence>
<keyword evidence="5" id="KW-0418">Kinase</keyword>
<dbReference type="GO" id="GO:0000160">
    <property type="term" value="P:phosphorelay signal transduction system"/>
    <property type="evidence" value="ECO:0007669"/>
    <property type="project" value="UniProtKB-KW"/>
</dbReference>
<dbReference type="SUPFAM" id="SSF55874">
    <property type="entry name" value="ATPase domain of HSP90 chaperone/DNA topoisomerase II/histidine kinase"/>
    <property type="match status" value="1"/>
</dbReference>
<dbReference type="FunFam" id="3.30.565.10:FF:000006">
    <property type="entry name" value="Sensor histidine kinase WalK"/>
    <property type="match status" value="1"/>
</dbReference>
<keyword evidence="6" id="KW-0902">Two-component regulatory system</keyword>
<dbReference type="SMART" id="SM00387">
    <property type="entry name" value="HATPase_c"/>
    <property type="match status" value="1"/>
</dbReference>
<accession>A0A1G2RV68</accession>
<dbReference type="PANTHER" id="PTHR43711">
    <property type="entry name" value="TWO-COMPONENT HISTIDINE KINASE"/>
    <property type="match status" value="1"/>
</dbReference>
<comment type="caution">
    <text evidence="8">The sequence shown here is derived from an EMBL/GenBank/DDBJ whole genome shotgun (WGS) entry which is preliminary data.</text>
</comment>
<evidence type="ECO:0000256" key="2">
    <source>
        <dbReference type="ARBA" id="ARBA00012438"/>
    </source>
</evidence>
<gene>
    <name evidence="8" type="ORF">A3H01_02500</name>
</gene>
<dbReference type="EMBL" id="MHUM01000019">
    <property type="protein sequence ID" value="OHA76733.1"/>
    <property type="molecule type" value="Genomic_DNA"/>
</dbReference>
<dbReference type="InterPro" id="IPR003594">
    <property type="entry name" value="HATPase_dom"/>
</dbReference>
<evidence type="ECO:0000256" key="3">
    <source>
        <dbReference type="ARBA" id="ARBA00022553"/>
    </source>
</evidence>
<dbReference type="GO" id="GO:0004673">
    <property type="term" value="F:protein histidine kinase activity"/>
    <property type="evidence" value="ECO:0007669"/>
    <property type="project" value="UniProtKB-EC"/>
</dbReference>
<dbReference type="PRINTS" id="PR00344">
    <property type="entry name" value="BCTRLSENSOR"/>
</dbReference>
<dbReference type="Pfam" id="PF02518">
    <property type="entry name" value="HATPase_c"/>
    <property type="match status" value="1"/>
</dbReference>
<dbReference type="AlphaFoldDB" id="A0A1G2RV68"/>
<evidence type="ECO:0000313" key="9">
    <source>
        <dbReference type="Proteomes" id="UP000177853"/>
    </source>
</evidence>
<protein>
    <recommendedName>
        <fullName evidence="2">histidine kinase</fullName>
        <ecNumber evidence="2">2.7.13.3</ecNumber>
    </recommendedName>
</protein>
<dbReference type="InterPro" id="IPR036890">
    <property type="entry name" value="HATPase_C_sf"/>
</dbReference>
<organism evidence="8 9">
    <name type="scientific">Candidatus Wildermuthbacteria bacterium RIFCSPLOWO2_12_FULL_40_9</name>
    <dbReference type="NCBI Taxonomy" id="1802467"/>
    <lineage>
        <taxon>Bacteria</taxon>
        <taxon>Candidatus Wildermuthiibacteriota</taxon>
    </lineage>
</organism>
<dbReference type="Proteomes" id="UP000177853">
    <property type="component" value="Unassembled WGS sequence"/>
</dbReference>
<evidence type="ECO:0000256" key="1">
    <source>
        <dbReference type="ARBA" id="ARBA00000085"/>
    </source>
</evidence>
<dbReference type="InterPro" id="IPR005467">
    <property type="entry name" value="His_kinase_dom"/>
</dbReference>
<dbReference type="CDD" id="cd00075">
    <property type="entry name" value="HATPase"/>
    <property type="match status" value="1"/>
</dbReference>
<keyword evidence="4" id="KW-0808">Transferase</keyword>
<name>A0A1G2RV68_9BACT</name>
<evidence type="ECO:0000256" key="4">
    <source>
        <dbReference type="ARBA" id="ARBA00022679"/>
    </source>
</evidence>
<dbReference type="InterPro" id="IPR050736">
    <property type="entry name" value="Sensor_HK_Regulatory"/>
</dbReference>